<evidence type="ECO:0000256" key="2">
    <source>
        <dbReference type="ARBA" id="ARBA00002681"/>
    </source>
</evidence>
<dbReference type="Gene3D" id="3.40.50.1360">
    <property type="match status" value="1"/>
</dbReference>
<protein>
    <recommendedName>
        <fullName evidence="6 7">6-phosphogluconolactonase</fullName>
        <shortName evidence="7">6PGL</shortName>
        <ecNumber evidence="5 7">3.1.1.31</ecNumber>
    </recommendedName>
</protein>
<sequence length="258" mass="28346">MNAHDVKSADVVILPDAEAVAHHVAHWLFKLALAKTDGPFSIALSGGSTPKRLFELLAQRYIASRFPWQNVHFFFGDERHVPVDDPASNYAMSHAALFEHVPVPPENVHAMPTMGTPEEDAARYERELKTFYGADTLQAGRPLFDVVLLGMGADGHTASLFPRQPVLKDMTHWVSTCVPDDAPHTRLTLTYPAIHSSRHVVFMLAGEAKADMFARVRRGDDASLPSSHVTSEGDISFVVDQAAARDVVSEDLVSRDVV</sequence>
<dbReference type="GO" id="GO:0017057">
    <property type="term" value="F:6-phosphogluconolactonase activity"/>
    <property type="evidence" value="ECO:0007669"/>
    <property type="project" value="UniProtKB-UniRule"/>
</dbReference>
<comment type="caution">
    <text evidence="9">The sequence shown here is derived from an EMBL/GenBank/DDBJ whole genome shotgun (WGS) entry which is preliminary data.</text>
</comment>
<keyword evidence="10" id="KW-1185">Reference proteome</keyword>
<dbReference type="NCBIfam" id="TIGR01198">
    <property type="entry name" value="pgl"/>
    <property type="match status" value="1"/>
</dbReference>
<comment type="function">
    <text evidence="2 7">Hydrolysis of 6-phosphogluconolactone to 6-phosphogluconate.</text>
</comment>
<organism evidence="9 10">
    <name type="scientific">Brytella acorum</name>
    <dbReference type="NCBI Taxonomy" id="2959299"/>
    <lineage>
        <taxon>Bacteria</taxon>
        <taxon>Pseudomonadati</taxon>
        <taxon>Pseudomonadota</taxon>
        <taxon>Alphaproteobacteria</taxon>
        <taxon>Acetobacterales</taxon>
        <taxon>Acetobacteraceae</taxon>
        <taxon>Brytella</taxon>
    </lineage>
</organism>
<reference evidence="9" key="1">
    <citation type="submission" date="2023-03" db="EMBL/GenBank/DDBJ databases">
        <authorList>
            <person name="Cleenwerck I."/>
        </authorList>
    </citation>
    <scope>NUCLEOTIDE SEQUENCE</scope>
    <source>
        <strain evidence="9">LMG 32879</strain>
    </source>
</reference>
<comment type="catalytic activity">
    <reaction evidence="1 7">
        <text>6-phospho-D-glucono-1,5-lactone + H2O = 6-phospho-D-gluconate + H(+)</text>
        <dbReference type="Rhea" id="RHEA:12556"/>
        <dbReference type="ChEBI" id="CHEBI:15377"/>
        <dbReference type="ChEBI" id="CHEBI:15378"/>
        <dbReference type="ChEBI" id="CHEBI:57955"/>
        <dbReference type="ChEBI" id="CHEBI:58759"/>
        <dbReference type="EC" id="3.1.1.31"/>
    </reaction>
</comment>
<dbReference type="InterPro" id="IPR006148">
    <property type="entry name" value="Glc/Gal-6P_isomerase"/>
</dbReference>
<evidence type="ECO:0000259" key="8">
    <source>
        <dbReference type="Pfam" id="PF01182"/>
    </source>
</evidence>
<gene>
    <name evidence="7 9" type="primary">pgl</name>
    <name evidence="9" type="ORF">LMG32879_001630</name>
</gene>
<evidence type="ECO:0000256" key="5">
    <source>
        <dbReference type="ARBA" id="ARBA00013198"/>
    </source>
</evidence>
<comment type="similarity">
    <text evidence="4 7">Belongs to the glucosamine/galactosamine-6-phosphate isomerase family. 6-phosphogluconolactonase subfamily.</text>
</comment>
<dbReference type="Pfam" id="PF01182">
    <property type="entry name" value="Glucosamine_iso"/>
    <property type="match status" value="1"/>
</dbReference>
<dbReference type="InterPro" id="IPR005900">
    <property type="entry name" value="6-phosphogluconolactonase_DevB"/>
</dbReference>
<dbReference type="CDD" id="cd01400">
    <property type="entry name" value="6PGL"/>
    <property type="match status" value="1"/>
</dbReference>
<dbReference type="GO" id="GO:0006098">
    <property type="term" value="P:pentose-phosphate shunt"/>
    <property type="evidence" value="ECO:0007669"/>
    <property type="project" value="InterPro"/>
</dbReference>
<dbReference type="InterPro" id="IPR037171">
    <property type="entry name" value="NagB/RpiA_transferase-like"/>
</dbReference>
<dbReference type="EMBL" id="CATKSH010000008">
    <property type="protein sequence ID" value="CAI9120791.1"/>
    <property type="molecule type" value="Genomic_DNA"/>
</dbReference>
<evidence type="ECO:0000313" key="9">
    <source>
        <dbReference type="EMBL" id="CAI9120791.1"/>
    </source>
</evidence>
<dbReference type="EC" id="3.1.1.31" evidence="5 7"/>
<dbReference type="GO" id="GO:0005975">
    <property type="term" value="P:carbohydrate metabolic process"/>
    <property type="evidence" value="ECO:0007669"/>
    <property type="project" value="UniProtKB-UniRule"/>
</dbReference>
<evidence type="ECO:0000313" key="10">
    <source>
        <dbReference type="Proteomes" id="UP001176960"/>
    </source>
</evidence>
<evidence type="ECO:0000256" key="6">
    <source>
        <dbReference type="ARBA" id="ARBA00020337"/>
    </source>
</evidence>
<dbReference type="SUPFAM" id="SSF100950">
    <property type="entry name" value="NagB/RpiA/CoA transferase-like"/>
    <property type="match status" value="1"/>
</dbReference>
<evidence type="ECO:0000256" key="7">
    <source>
        <dbReference type="RuleBase" id="RU365095"/>
    </source>
</evidence>
<dbReference type="PANTHER" id="PTHR11054:SF0">
    <property type="entry name" value="6-PHOSPHOGLUCONOLACTONASE"/>
    <property type="match status" value="1"/>
</dbReference>
<comment type="pathway">
    <text evidence="3 7">Carbohydrate degradation; pentose phosphate pathway; D-ribulose 5-phosphate from D-glucose 6-phosphate (oxidative stage): step 2/3.</text>
</comment>
<dbReference type="InterPro" id="IPR039104">
    <property type="entry name" value="6PGL"/>
</dbReference>
<evidence type="ECO:0000256" key="3">
    <source>
        <dbReference type="ARBA" id="ARBA00004961"/>
    </source>
</evidence>
<dbReference type="Proteomes" id="UP001176960">
    <property type="component" value="Unassembled WGS sequence"/>
</dbReference>
<dbReference type="RefSeq" id="WP_289841043.1">
    <property type="nucleotide sequence ID" value="NZ_CATKSH010000008.1"/>
</dbReference>
<evidence type="ECO:0000256" key="4">
    <source>
        <dbReference type="ARBA" id="ARBA00010662"/>
    </source>
</evidence>
<accession>A0AA35V166</accession>
<proteinExistence type="inferred from homology"/>
<dbReference type="AlphaFoldDB" id="A0AA35V166"/>
<evidence type="ECO:0000256" key="1">
    <source>
        <dbReference type="ARBA" id="ARBA00000832"/>
    </source>
</evidence>
<dbReference type="PANTHER" id="PTHR11054">
    <property type="entry name" value="6-PHOSPHOGLUCONOLACTONASE"/>
    <property type="match status" value="1"/>
</dbReference>
<keyword evidence="7 9" id="KW-0378">Hydrolase</keyword>
<feature type="domain" description="Glucosamine/galactosamine-6-phosphate isomerase" evidence="8">
    <location>
        <begin position="15"/>
        <end position="233"/>
    </location>
</feature>
<name>A0AA35V166_9PROT</name>